<dbReference type="AlphaFoldDB" id="A0A977KAD1"/>
<feature type="coiled-coil region" evidence="1">
    <location>
        <begin position="6"/>
        <end position="50"/>
    </location>
</feature>
<accession>A0A977KAD1</accession>
<name>A0A977KAD1_9CREN</name>
<organism evidence="2 3">
    <name type="scientific">Ignicoccus pacificus DSM 13166</name>
    <dbReference type="NCBI Taxonomy" id="940294"/>
    <lineage>
        <taxon>Archaea</taxon>
        <taxon>Thermoproteota</taxon>
        <taxon>Thermoprotei</taxon>
        <taxon>Desulfurococcales</taxon>
        <taxon>Desulfurococcaceae</taxon>
        <taxon>Ignicoccus</taxon>
    </lineage>
</organism>
<dbReference type="EMBL" id="CP006868">
    <property type="protein sequence ID" value="UXD21998.1"/>
    <property type="molecule type" value="Genomic_DNA"/>
</dbReference>
<gene>
    <name evidence="2" type="ORF">IPA_00675</name>
</gene>
<dbReference type="KEGG" id="ipc:IPA_00675"/>
<evidence type="ECO:0000313" key="2">
    <source>
        <dbReference type="EMBL" id="UXD21998.1"/>
    </source>
</evidence>
<dbReference type="Proteomes" id="UP001063698">
    <property type="component" value="Chromosome"/>
</dbReference>
<evidence type="ECO:0000256" key="1">
    <source>
        <dbReference type="SAM" id="Coils"/>
    </source>
</evidence>
<reference evidence="2" key="1">
    <citation type="submission" date="2013-11" db="EMBL/GenBank/DDBJ databases">
        <title>Comparative genomics of Ignicoccus.</title>
        <authorList>
            <person name="Podar M."/>
        </authorList>
    </citation>
    <scope>NUCLEOTIDE SEQUENCE</scope>
    <source>
        <strain evidence="2">DSM 13166</strain>
    </source>
</reference>
<proteinExistence type="predicted"/>
<keyword evidence="3" id="KW-1185">Reference proteome</keyword>
<keyword evidence="1" id="KW-0175">Coiled coil</keyword>
<sequence length="136" mass="15639">MTIMVFDSSEKMKEYIENLKKELEEKERLVKRLMRKYEEEVAELEVLKKMGATIDEKEATLKIELEGVPLYIKPNPLKVYDLLKRLEKEIEATKANISTLESIAEKLADLPGFAVIVDMRDGKVIAAYMDRMSSPA</sequence>
<evidence type="ECO:0000313" key="3">
    <source>
        <dbReference type="Proteomes" id="UP001063698"/>
    </source>
</evidence>
<protein>
    <submittedName>
        <fullName evidence="2">Uncharacterized protein</fullName>
    </submittedName>
</protein>